<proteinExistence type="predicted"/>
<keyword evidence="2" id="KW-1185">Reference proteome</keyword>
<dbReference type="STRING" id="997350.HMPREF9129_2227"/>
<dbReference type="Proteomes" id="UP000003422">
    <property type="component" value="Unassembled WGS sequence"/>
</dbReference>
<name>G4D747_9FIRM</name>
<sequence length="70" mass="8310">MSKILAIMKDISLKLDIMLRQKMKINLKRRKYKKKNLNVLSVNTFTLLLSILFLLIGNYIQSKDFFRGTF</sequence>
<dbReference type="AlphaFoldDB" id="G4D747"/>
<evidence type="ECO:0000313" key="1">
    <source>
        <dbReference type="EMBL" id="EGY76273.1"/>
    </source>
</evidence>
<gene>
    <name evidence="1" type="ORF">HMPREF9129_2227</name>
</gene>
<protein>
    <submittedName>
        <fullName evidence="1">Uncharacterized protein</fullName>
    </submittedName>
</protein>
<dbReference type="EMBL" id="AGBB01000273">
    <property type="protein sequence ID" value="EGY76273.1"/>
    <property type="molecule type" value="Genomic_DNA"/>
</dbReference>
<comment type="caution">
    <text evidence="1">The sequence shown here is derived from an EMBL/GenBank/DDBJ whole genome shotgun (WGS) entry which is preliminary data.</text>
</comment>
<evidence type="ECO:0000313" key="2">
    <source>
        <dbReference type="Proteomes" id="UP000003422"/>
    </source>
</evidence>
<feature type="non-terminal residue" evidence="1">
    <location>
        <position position="70"/>
    </location>
</feature>
<dbReference type="HOGENOM" id="CLU_2763936_0_0_9"/>
<organism evidence="1 2">
    <name type="scientific">Peptoniphilus indolicus ATCC 29427</name>
    <dbReference type="NCBI Taxonomy" id="997350"/>
    <lineage>
        <taxon>Bacteria</taxon>
        <taxon>Bacillati</taxon>
        <taxon>Bacillota</taxon>
        <taxon>Tissierellia</taxon>
        <taxon>Tissierellales</taxon>
        <taxon>Peptoniphilaceae</taxon>
        <taxon>Peptoniphilus</taxon>
    </lineage>
</organism>
<accession>G4D747</accession>
<reference evidence="1 2" key="1">
    <citation type="submission" date="2011-06" db="EMBL/GenBank/DDBJ databases">
        <authorList>
            <person name="Muzny D."/>
            <person name="Qin X."/>
            <person name="Deng J."/>
            <person name="Jiang H."/>
            <person name="Liu Y."/>
            <person name="Qu J."/>
            <person name="Song X.-Z."/>
            <person name="Zhang L."/>
            <person name="Thornton R."/>
            <person name="Coyle M."/>
            <person name="Francisco L."/>
            <person name="Jackson L."/>
            <person name="Javaid M."/>
            <person name="Korchina V."/>
            <person name="Kovar C."/>
            <person name="Mata R."/>
            <person name="Mathew T."/>
            <person name="Ngo R."/>
            <person name="Nguyen L."/>
            <person name="Nguyen N."/>
            <person name="Okwuonu G."/>
            <person name="Ongeri F."/>
            <person name="Pham C."/>
            <person name="Simmons D."/>
            <person name="Wilczek-Boney K."/>
            <person name="Hale W."/>
            <person name="Jakkamsetti A."/>
            <person name="Pham P."/>
            <person name="Ruth R."/>
            <person name="San Lucas F."/>
            <person name="Warren J."/>
            <person name="Zhang J."/>
            <person name="Zhao Z."/>
            <person name="Zhou C."/>
            <person name="Zhu D."/>
            <person name="Lee S."/>
            <person name="Bess C."/>
            <person name="Blankenburg K."/>
            <person name="Forbes L."/>
            <person name="Fu Q."/>
            <person name="Gubbala S."/>
            <person name="Hirani K."/>
            <person name="Jayaseelan J.C."/>
            <person name="Lara F."/>
            <person name="Munidasa M."/>
            <person name="Palculict T."/>
            <person name="Patil S."/>
            <person name="Pu L.-L."/>
            <person name="Saada N."/>
            <person name="Tang L."/>
            <person name="Weissenberger G."/>
            <person name="Zhu Y."/>
            <person name="Hemphill L."/>
            <person name="Shang Y."/>
            <person name="Youmans B."/>
            <person name="Ayvaz T."/>
            <person name="Ross M."/>
            <person name="Santibanez J."/>
            <person name="Aqrawi P."/>
            <person name="Gross S."/>
            <person name="Joshi V."/>
            <person name="Fowler G."/>
            <person name="Nazareth L."/>
            <person name="Reid J."/>
            <person name="Worley K."/>
            <person name="Petrosino J."/>
            <person name="Highlander S."/>
            <person name="Gibbs R."/>
        </authorList>
    </citation>
    <scope>NUCLEOTIDE SEQUENCE [LARGE SCALE GENOMIC DNA]</scope>
    <source>
        <strain evidence="1 2">ATCC 29427</strain>
    </source>
</reference>